<dbReference type="Proteomes" id="UP000054317">
    <property type="component" value="Unassembled WGS sequence"/>
</dbReference>
<feature type="signal peptide" evidence="2">
    <location>
        <begin position="1"/>
        <end position="19"/>
    </location>
</feature>
<dbReference type="AlphaFoldDB" id="R7SB22"/>
<dbReference type="KEGG" id="tvs:TRAVEDRAFT_24787"/>
<keyword evidence="4" id="KW-1185">Reference proteome</keyword>
<evidence type="ECO:0000256" key="1">
    <source>
        <dbReference type="SAM" id="Coils"/>
    </source>
</evidence>
<keyword evidence="1" id="KW-0175">Coiled coil</keyword>
<accession>R7SB22</accession>
<feature type="chain" id="PRO_5004443913" evidence="2">
    <location>
        <begin position="20"/>
        <end position="259"/>
    </location>
</feature>
<dbReference type="EMBL" id="JH711797">
    <property type="protein sequence ID" value="EIW52114.1"/>
    <property type="molecule type" value="Genomic_DNA"/>
</dbReference>
<keyword evidence="2" id="KW-0732">Signal</keyword>
<sequence>MSCGRRAAVGLLILVTASAQALNTHTEEYEGRCITKLSRLVLYRKSEGGTSSTAVINTGEESFFDLQRRIARLADQAARKEYEDRARMNDLEQQVTVARERAVGAEQRAHAAEQKAAGSDAAKAELEAKLLEDIAQHNQQVADYEVQLKRSKTECLEQSLLTQEAWAEAVHMRQNYAVLNRRLVQAVEQSGRVSTLAHVRIAELSAEVVDGLNIVHQMGQRAQDFMQGIMAGRHLLRAKHRRPVPHVVCYAPRRRASPR</sequence>
<organism evidence="3 4">
    <name type="scientific">Trametes versicolor (strain FP-101664)</name>
    <name type="common">White-rot fungus</name>
    <name type="synonym">Coriolus versicolor</name>
    <dbReference type="NCBI Taxonomy" id="717944"/>
    <lineage>
        <taxon>Eukaryota</taxon>
        <taxon>Fungi</taxon>
        <taxon>Dikarya</taxon>
        <taxon>Basidiomycota</taxon>
        <taxon>Agaricomycotina</taxon>
        <taxon>Agaricomycetes</taxon>
        <taxon>Polyporales</taxon>
        <taxon>Polyporaceae</taxon>
        <taxon>Trametes</taxon>
    </lineage>
</organism>
<evidence type="ECO:0000313" key="3">
    <source>
        <dbReference type="EMBL" id="EIW52114.1"/>
    </source>
</evidence>
<dbReference type="RefSeq" id="XP_008045009.1">
    <property type="nucleotide sequence ID" value="XM_008046818.1"/>
</dbReference>
<gene>
    <name evidence="3" type="ORF">TRAVEDRAFT_24787</name>
</gene>
<reference evidence="4" key="1">
    <citation type="journal article" date="2012" name="Science">
        <title>The Paleozoic origin of enzymatic lignin decomposition reconstructed from 31 fungal genomes.</title>
        <authorList>
            <person name="Floudas D."/>
            <person name="Binder M."/>
            <person name="Riley R."/>
            <person name="Barry K."/>
            <person name="Blanchette R.A."/>
            <person name="Henrissat B."/>
            <person name="Martinez A.T."/>
            <person name="Otillar R."/>
            <person name="Spatafora J.W."/>
            <person name="Yadav J.S."/>
            <person name="Aerts A."/>
            <person name="Benoit I."/>
            <person name="Boyd A."/>
            <person name="Carlson A."/>
            <person name="Copeland A."/>
            <person name="Coutinho P.M."/>
            <person name="de Vries R.P."/>
            <person name="Ferreira P."/>
            <person name="Findley K."/>
            <person name="Foster B."/>
            <person name="Gaskell J."/>
            <person name="Glotzer D."/>
            <person name="Gorecki P."/>
            <person name="Heitman J."/>
            <person name="Hesse C."/>
            <person name="Hori C."/>
            <person name="Igarashi K."/>
            <person name="Jurgens J.A."/>
            <person name="Kallen N."/>
            <person name="Kersten P."/>
            <person name="Kohler A."/>
            <person name="Kuees U."/>
            <person name="Kumar T.K.A."/>
            <person name="Kuo A."/>
            <person name="LaButti K."/>
            <person name="Larrondo L.F."/>
            <person name="Lindquist E."/>
            <person name="Ling A."/>
            <person name="Lombard V."/>
            <person name="Lucas S."/>
            <person name="Lundell T."/>
            <person name="Martin R."/>
            <person name="McLaughlin D.J."/>
            <person name="Morgenstern I."/>
            <person name="Morin E."/>
            <person name="Murat C."/>
            <person name="Nagy L.G."/>
            <person name="Nolan M."/>
            <person name="Ohm R.A."/>
            <person name="Patyshakuliyeva A."/>
            <person name="Rokas A."/>
            <person name="Ruiz-Duenas F.J."/>
            <person name="Sabat G."/>
            <person name="Salamov A."/>
            <person name="Samejima M."/>
            <person name="Schmutz J."/>
            <person name="Slot J.C."/>
            <person name="St John F."/>
            <person name="Stenlid J."/>
            <person name="Sun H."/>
            <person name="Sun S."/>
            <person name="Syed K."/>
            <person name="Tsang A."/>
            <person name="Wiebenga A."/>
            <person name="Young D."/>
            <person name="Pisabarro A."/>
            <person name="Eastwood D.C."/>
            <person name="Martin F."/>
            <person name="Cullen D."/>
            <person name="Grigoriev I.V."/>
            <person name="Hibbett D.S."/>
        </authorList>
    </citation>
    <scope>NUCLEOTIDE SEQUENCE [LARGE SCALE GENOMIC DNA]</scope>
    <source>
        <strain evidence="4">FP-101664</strain>
    </source>
</reference>
<feature type="coiled-coil region" evidence="1">
    <location>
        <begin position="88"/>
        <end position="154"/>
    </location>
</feature>
<name>R7SB22_TRAVS</name>
<proteinExistence type="predicted"/>
<evidence type="ECO:0000313" key="4">
    <source>
        <dbReference type="Proteomes" id="UP000054317"/>
    </source>
</evidence>
<protein>
    <submittedName>
        <fullName evidence="3">Uncharacterized protein</fullName>
    </submittedName>
</protein>
<dbReference type="GeneID" id="19412428"/>
<evidence type="ECO:0000256" key="2">
    <source>
        <dbReference type="SAM" id="SignalP"/>
    </source>
</evidence>